<evidence type="ECO:0000313" key="2">
    <source>
        <dbReference type="EMBL" id="MCI04522.1"/>
    </source>
</evidence>
<gene>
    <name evidence="2" type="ORF">A2U01_0025569</name>
</gene>
<dbReference type="SUPFAM" id="SSF53720">
    <property type="entry name" value="ALDH-like"/>
    <property type="match status" value="1"/>
</dbReference>
<dbReference type="Gene3D" id="3.40.309.10">
    <property type="entry name" value="Aldehyde Dehydrogenase, Chain A, domain 2"/>
    <property type="match status" value="1"/>
</dbReference>
<feature type="non-terminal residue" evidence="2">
    <location>
        <position position="1"/>
    </location>
</feature>
<dbReference type="InterPro" id="IPR015590">
    <property type="entry name" value="Aldehyde_DH_dom"/>
</dbReference>
<comment type="caution">
    <text evidence="2">The sequence shown here is derived from an EMBL/GenBank/DDBJ whole genome shotgun (WGS) entry which is preliminary data.</text>
</comment>
<dbReference type="EMBL" id="LXQA010055668">
    <property type="protein sequence ID" value="MCI04522.1"/>
    <property type="molecule type" value="Genomic_DNA"/>
</dbReference>
<dbReference type="InterPro" id="IPR016163">
    <property type="entry name" value="Ald_DH_C"/>
</dbReference>
<proteinExistence type="predicted"/>
<dbReference type="InterPro" id="IPR016161">
    <property type="entry name" value="Ald_DH/histidinol_DH"/>
</dbReference>
<name>A0A392NYH5_9FABA</name>
<feature type="domain" description="Aldehyde dehydrogenase" evidence="1">
    <location>
        <begin position="1"/>
        <end position="67"/>
    </location>
</feature>
<dbReference type="PANTHER" id="PTHR11699">
    <property type="entry name" value="ALDEHYDE DEHYDROGENASE-RELATED"/>
    <property type="match status" value="1"/>
</dbReference>
<evidence type="ECO:0000313" key="3">
    <source>
        <dbReference type="Proteomes" id="UP000265520"/>
    </source>
</evidence>
<dbReference type="Pfam" id="PF00171">
    <property type="entry name" value="Aldedh"/>
    <property type="match status" value="1"/>
</dbReference>
<dbReference type="GO" id="GO:0016620">
    <property type="term" value="F:oxidoreductase activity, acting on the aldehyde or oxo group of donors, NAD or NADP as acceptor"/>
    <property type="evidence" value="ECO:0007669"/>
    <property type="project" value="InterPro"/>
</dbReference>
<evidence type="ECO:0000259" key="1">
    <source>
        <dbReference type="Pfam" id="PF00171"/>
    </source>
</evidence>
<accession>A0A392NYH5</accession>
<organism evidence="2 3">
    <name type="scientific">Trifolium medium</name>
    <dbReference type="NCBI Taxonomy" id="97028"/>
    <lineage>
        <taxon>Eukaryota</taxon>
        <taxon>Viridiplantae</taxon>
        <taxon>Streptophyta</taxon>
        <taxon>Embryophyta</taxon>
        <taxon>Tracheophyta</taxon>
        <taxon>Spermatophyta</taxon>
        <taxon>Magnoliopsida</taxon>
        <taxon>eudicotyledons</taxon>
        <taxon>Gunneridae</taxon>
        <taxon>Pentapetalae</taxon>
        <taxon>rosids</taxon>
        <taxon>fabids</taxon>
        <taxon>Fabales</taxon>
        <taxon>Fabaceae</taxon>
        <taxon>Papilionoideae</taxon>
        <taxon>50 kb inversion clade</taxon>
        <taxon>NPAAA clade</taxon>
        <taxon>Hologalegina</taxon>
        <taxon>IRL clade</taxon>
        <taxon>Trifolieae</taxon>
        <taxon>Trifolium</taxon>
    </lineage>
</organism>
<keyword evidence="3" id="KW-1185">Reference proteome</keyword>
<reference evidence="2 3" key="1">
    <citation type="journal article" date="2018" name="Front. Plant Sci.">
        <title>Red Clover (Trifolium pratense) and Zigzag Clover (T. medium) - A Picture of Genomic Similarities and Differences.</title>
        <authorList>
            <person name="Dluhosova J."/>
            <person name="Istvanek J."/>
            <person name="Nedelnik J."/>
            <person name="Repkova J."/>
        </authorList>
    </citation>
    <scope>NUCLEOTIDE SEQUENCE [LARGE SCALE GENOMIC DNA]</scope>
    <source>
        <strain evidence="3">cv. 10/8</strain>
        <tissue evidence="2">Leaf</tissue>
    </source>
</reference>
<dbReference type="Proteomes" id="UP000265520">
    <property type="component" value="Unassembled WGS sequence"/>
</dbReference>
<protein>
    <submittedName>
        <fullName evidence="2">Aldehyde dehydrogenase family 2 member B4 mitochondrial-like</fullName>
    </submittedName>
</protein>
<sequence length="67" mass="7487">IDSKQFEKILKYIRSGVENGATLETGGERLGSKGFYIQPTVFSNVQDGMLIAKEEIFGPVQSIFKFK</sequence>
<dbReference type="AlphaFoldDB" id="A0A392NYH5"/>